<evidence type="ECO:0000313" key="5">
    <source>
        <dbReference type="Proteomes" id="UP000181860"/>
    </source>
</evidence>
<keyword evidence="5" id="KW-1185">Reference proteome</keyword>
<proteinExistence type="inferred from homology"/>
<keyword evidence="2" id="KW-0472">Membrane</keyword>
<accession>A0ABY0MEJ4</accession>
<dbReference type="EMBL" id="FMXC01000012">
    <property type="protein sequence ID" value="SDA54765.1"/>
    <property type="molecule type" value="Genomic_DNA"/>
</dbReference>
<feature type="domain" description="CAAX prenyl protease 2/Lysostaphin resistance protein A-like" evidence="3">
    <location>
        <begin position="97"/>
        <end position="195"/>
    </location>
</feature>
<gene>
    <name evidence="4" type="ORF">SAMN02983011_01262</name>
</gene>
<evidence type="ECO:0000313" key="4">
    <source>
        <dbReference type="EMBL" id="SDA54765.1"/>
    </source>
</evidence>
<sequence length="246" mass="28662">MYLIFAVLSIGLLILAEVLVKTGILSKNYGWTLILIRYIIAIVALILYSQKVVHNKFNFEFDLKWPSIIGWVVTLIFIVFNFWYIGDNDFTLSNNGLSSLLYCLGPAIFEELWLRGLIFNRLRIVNKLDHPLFKATFISAALFAVLHLILPDYSNWLDLLTQIITAFGLGVLFAGIYCITNNLALTMLIHFSENFNSYFITYLPWFDDFDLNDFIVNLIQTFIYLIIGIFLLWLFWRKKNSVKRND</sequence>
<comment type="caution">
    <text evidence="4">The sequence shown here is derived from an EMBL/GenBank/DDBJ whole genome shotgun (WGS) entry which is preliminary data.</text>
</comment>
<reference evidence="4 5" key="1">
    <citation type="submission" date="2016-10" db="EMBL/GenBank/DDBJ databases">
        <authorList>
            <person name="Varghese N."/>
            <person name="Submissions S."/>
        </authorList>
    </citation>
    <scope>NUCLEOTIDE SEQUENCE [LARGE SCALE GENOMIC DNA]</scope>
    <source>
        <strain evidence="4 5">ATCC 43761</strain>
    </source>
</reference>
<evidence type="ECO:0000256" key="1">
    <source>
        <dbReference type="ARBA" id="ARBA00009067"/>
    </source>
</evidence>
<dbReference type="Pfam" id="PF02517">
    <property type="entry name" value="Rce1-like"/>
    <property type="match status" value="1"/>
</dbReference>
<feature type="transmembrane region" description="Helical" evidence="2">
    <location>
        <begin position="131"/>
        <end position="150"/>
    </location>
</feature>
<name>A0ABY0MEJ4_9LACO</name>
<evidence type="ECO:0000256" key="2">
    <source>
        <dbReference type="SAM" id="Phobius"/>
    </source>
</evidence>
<feature type="transmembrane region" description="Helical" evidence="2">
    <location>
        <begin position="214"/>
        <end position="236"/>
    </location>
</feature>
<feature type="transmembrane region" description="Helical" evidence="2">
    <location>
        <begin position="30"/>
        <end position="48"/>
    </location>
</feature>
<keyword evidence="2" id="KW-1133">Transmembrane helix</keyword>
<dbReference type="InterPro" id="IPR003675">
    <property type="entry name" value="Rce1/LyrA-like_dom"/>
</dbReference>
<dbReference type="Proteomes" id="UP000181860">
    <property type="component" value="Unassembled WGS sequence"/>
</dbReference>
<comment type="similarity">
    <text evidence="1">Belongs to the UPF0177 family.</text>
</comment>
<keyword evidence="2" id="KW-0812">Transmembrane</keyword>
<feature type="transmembrane region" description="Helical" evidence="2">
    <location>
        <begin position="68"/>
        <end position="85"/>
    </location>
</feature>
<evidence type="ECO:0000259" key="3">
    <source>
        <dbReference type="Pfam" id="PF02517"/>
    </source>
</evidence>
<organism evidence="4 5">
    <name type="scientific">Lactobacillus kefiranofaciens</name>
    <dbReference type="NCBI Taxonomy" id="267818"/>
    <lineage>
        <taxon>Bacteria</taxon>
        <taxon>Bacillati</taxon>
        <taxon>Bacillota</taxon>
        <taxon>Bacilli</taxon>
        <taxon>Lactobacillales</taxon>
        <taxon>Lactobacillaceae</taxon>
        <taxon>Lactobacillus</taxon>
    </lineage>
</organism>
<protein>
    <recommendedName>
        <fullName evidence="3">CAAX prenyl protease 2/Lysostaphin resistance protein A-like domain-containing protein</fullName>
    </recommendedName>
</protein>